<keyword evidence="6 14" id="KW-0812">Transmembrane</keyword>
<dbReference type="InterPro" id="IPR011992">
    <property type="entry name" value="EF-hand-dom_pair"/>
</dbReference>
<evidence type="ECO:0000256" key="14">
    <source>
        <dbReference type="SAM" id="Phobius"/>
    </source>
</evidence>
<keyword evidence="12" id="KW-1208">Phospholipid metabolism</keyword>
<keyword evidence="11" id="KW-0594">Phospholipid biosynthesis</keyword>
<reference evidence="16" key="1">
    <citation type="journal article" date="2023" name="bioRxiv">
        <title>Improved chromosome-level genome assembly for marigold (Tagetes erecta).</title>
        <authorList>
            <person name="Jiang F."/>
            <person name="Yuan L."/>
            <person name="Wang S."/>
            <person name="Wang H."/>
            <person name="Xu D."/>
            <person name="Wang A."/>
            <person name="Fan W."/>
        </authorList>
    </citation>
    <scope>NUCLEOTIDE SEQUENCE</scope>
    <source>
        <strain evidence="16">WSJ</strain>
        <tissue evidence="16">Leaf</tissue>
    </source>
</reference>
<keyword evidence="10 14" id="KW-0472">Membrane</keyword>
<keyword evidence="4" id="KW-0444">Lipid biosynthesis</keyword>
<keyword evidence="8 14" id="KW-1133">Transmembrane helix</keyword>
<evidence type="ECO:0000256" key="5">
    <source>
        <dbReference type="ARBA" id="ARBA00022679"/>
    </source>
</evidence>
<evidence type="ECO:0000256" key="7">
    <source>
        <dbReference type="ARBA" id="ARBA00022837"/>
    </source>
</evidence>
<feature type="domain" description="EF-hand" evidence="15">
    <location>
        <begin position="502"/>
        <end position="537"/>
    </location>
</feature>
<comment type="caution">
    <text evidence="16">The sequence shown here is derived from an EMBL/GenBank/DDBJ whole genome shotgun (WGS) entry which is preliminary data.</text>
</comment>
<comment type="subcellular location">
    <subcellularLocation>
        <location evidence="1">Membrane</location>
    </subcellularLocation>
</comment>
<dbReference type="GO" id="GO:0005509">
    <property type="term" value="F:calcium ion binding"/>
    <property type="evidence" value="ECO:0007669"/>
    <property type="project" value="InterPro"/>
</dbReference>
<evidence type="ECO:0000256" key="1">
    <source>
        <dbReference type="ARBA" id="ARBA00004370"/>
    </source>
</evidence>
<gene>
    <name evidence="16" type="ORF">QVD17_21513</name>
</gene>
<dbReference type="GO" id="GO:0071618">
    <property type="term" value="F:lysophosphatidylethanolamine acyltransferase activity"/>
    <property type="evidence" value="ECO:0007669"/>
    <property type="project" value="TreeGrafter"/>
</dbReference>
<dbReference type="GO" id="GO:0016020">
    <property type="term" value="C:membrane"/>
    <property type="evidence" value="ECO:0007669"/>
    <property type="project" value="UniProtKB-SubCell"/>
</dbReference>
<evidence type="ECO:0000256" key="12">
    <source>
        <dbReference type="ARBA" id="ARBA00023264"/>
    </source>
</evidence>
<evidence type="ECO:0000256" key="4">
    <source>
        <dbReference type="ARBA" id="ARBA00022516"/>
    </source>
</evidence>
<organism evidence="16 17">
    <name type="scientific">Tagetes erecta</name>
    <name type="common">African marigold</name>
    <dbReference type="NCBI Taxonomy" id="13708"/>
    <lineage>
        <taxon>Eukaryota</taxon>
        <taxon>Viridiplantae</taxon>
        <taxon>Streptophyta</taxon>
        <taxon>Embryophyta</taxon>
        <taxon>Tracheophyta</taxon>
        <taxon>Spermatophyta</taxon>
        <taxon>Magnoliopsida</taxon>
        <taxon>eudicotyledons</taxon>
        <taxon>Gunneridae</taxon>
        <taxon>Pentapetalae</taxon>
        <taxon>asterids</taxon>
        <taxon>campanulids</taxon>
        <taxon>Asterales</taxon>
        <taxon>Asteraceae</taxon>
        <taxon>Asteroideae</taxon>
        <taxon>Heliantheae alliance</taxon>
        <taxon>Tageteae</taxon>
        <taxon>Tagetes</taxon>
    </lineage>
</organism>
<keyword evidence="17" id="KW-1185">Reference proteome</keyword>
<feature type="transmembrane region" description="Helical" evidence="14">
    <location>
        <begin position="104"/>
        <end position="127"/>
    </location>
</feature>
<protein>
    <recommendedName>
        <fullName evidence="15">EF-hand domain-containing protein</fullName>
    </recommendedName>
</protein>
<dbReference type="InterPro" id="IPR045252">
    <property type="entry name" value="LPCAT1-like"/>
</dbReference>
<dbReference type="Pfam" id="PF13499">
    <property type="entry name" value="EF-hand_7"/>
    <property type="match status" value="1"/>
</dbReference>
<dbReference type="SMART" id="SM00054">
    <property type="entry name" value="EFh"/>
    <property type="match status" value="4"/>
</dbReference>
<dbReference type="PROSITE" id="PS00018">
    <property type="entry name" value="EF_HAND_1"/>
    <property type="match status" value="3"/>
</dbReference>
<evidence type="ECO:0000313" key="17">
    <source>
        <dbReference type="Proteomes" id="UP001229421"/>
    </source>
</evidence>
<keyword evidence="5" id="KW-0808">Transferase</keyword>
<evidence type="ECO:0000256" key="6">
    <source>
        <dbReference type="ARBA" id="ARBA00022692"/>
    </source>
</evidence>
<comment type="pathway">
    <text evidence="2">Lipid metabolism; phospholipid metabolism.</text>
</comment>
<accession>A0AAD8NL94</accession>
<dbReference type="InterPro" id="IPR002123">
    <property type="entry name" value="Plipid/glycerol_acylTrfase"/>
</dbReference>
<dbReference type="PANTHER" id="PTHR23063:SF46">
    <property type="entry name" value="PLASMALOGEN SYNTHASE"/>
    <property type="match status" value="1"/>
</dbReference>
<dbReference type="AlphaFoldDB" id="A0AAD8NL94"/>
<dbReference type="EMBL" id="JAUHHV010000006">
    <property type="protein sequence ID" value="KAK1420150.1"/>
    <property type="molecule type" value="Genomic_DNA"/>
</dbReference>
<dbReference type="PROSITE" id="PS50222">
    <property type="entry name" value="EF_HAND_2"/>
    <property type="match status" value="2"/>
</dbReference>
<evidence type="ECO:0000256" key="11">
    <source>
        <dbReference type="ARBA" id="ARBA00023209"/>
    </source>
</evidence>
<dbReference type="InterPro" id="IPR018247">
    <property type="entry name" value="EF_Hand_1_Ca_BS"/>
</dbReference>
<proteinExistence type="inferred from homology"/>
<dbReference type="Gene3D" id="1.10.238.10">
    <property type="entry name" value="EF-hand"/>
    <property type="match status" value="1"/>
</dbReference>
<evidence type="ECO:0000256" key="13">
    <source>
        <dbReference type="ARBA" id="ARBA00023315"/>
    </source>
</evidence>
<dbReference type="SUPFAM" id="SSF69593">
    <property type="entry name" value="Glycerol-3-phosphate (1)-acyltransferase"/>
    <property type="match status" value="1"/>
</dbReference>
<dbReference type="GO" id="GO:0008374">
    <property type="term" value="F:O-acyltransferase activity"/>
    <property type="evidence" value="ECO:0007669"/>
    <property type="project" value="InterPro"/>
</dbReference>
<evidence type="ECO:0000313" key="16">
    <source>
        <dbReference type="EMBL" id="KAK1420150.1"/>
    </source>
</evidence>
<evidence type="ECO:0000256" key="3">
    <source>
        <dbReference type="ARBA" id="ARBA00008655"/>
    </source>
</evidence>
<sequence>MAPPPPTTTADLRRPLILSIPNNALTHTFTDDNSPSQHILTINDHSSTNTRFHDYFSRTQENDQNPFQILGCDGFEAPVSSTVDPFRNQTPKIEGLYEWLKMLLIVPLALIRLVLFVLCLFIGYIATKFALHGWKDKHNPLPRWRCRVMYVTRLCTRAILFSFGYHWIKRKGKPVAREIAPMLVCNHVSYIDPIFFFYELSPTIVTSESHDSRPFVGVIIRAMQVIYVNRSSYQSRKQAVHEIKRKASSNSYPRVLLFPEGTTTNGRQLISFQLGAFIPGYPIQPVVIRYPHLHFDQSWGHIPLSTLMFRMFMQFHNFIEVEYLPVISPSTHHKESPARFAERTGRAMASALNVVQTYHSFADYALLSKAVKAGHENLSPFMVEMAQVQKLYHLSTSEAVEFLGRFLAMDPDSSGCVNYQDFIRVLRLKHSRLSENIFGFIDVGKNGIITFKEFLLGSIHVLKLPLFGRACEVAFNEIDEDKDHYISLSEFGGSTSQAIPNMATSEIQALFELFDVDGDGRISKDDFIDCLKRNPLLIAYFNHHFMHKDLDAETGFQEMVG</sequence>
<dbReference type="Proteomes" id="UP001229421">
    <property type="component" value="Unassembled WGS sequence"/>
</dbReference>
<keyword evidence="9" id="KW-0443">Lipid metabolism</keyword>
<dbReference type="SMART" id="SM00563">
    <property type="entry name" value="PlsC"/>
    <property type="match status" value="1"/>
</dbReference>
<name>A0AAD8NL94_TARER</name>
<evidence type="ECO:0000256" key="10">
    <source>
        <dbReference type="ARBA" id="ARBA00023136"/>
    </source>
</evidence>
<dbReference type="SUPFAM" id="SSF47473">
    <property type="entry name" value="EF-hand"/>
    <property type="match status" value="1"/>
</dbReference>
<keyword evidence="13" id="KW-0012">Acyltransferase</keyword>
<dbReference type="CDD" id="cd07991">
    <property type="entry name" value="LPLAT_LPCAT1-like"/>
    <property type="match status" value="1"/>
</dbReference>
<evidence type="ECO:0000256" key="8">
    <source>
        <dbReference type="ARBA" id="ARBA00022989"/>
    </source>
</evidence>
<evidence type="ECO:0000256" key="2">
    <source>
        <dbReference type="ARBA" id="ARBA00005074"/>
    </source>
</evidence>
<feature type="domain" description="EF-hand" evidence="15">
    <location>
        <begin position="397"/>
        <end position="432"/>
    </location>
</feature>
<keyword evidence="7" id="KW-0106">Calcium</keyword>
<evidence type="ECO:0000256" key="9">
    <source>
        <dbReference type="ARBA" id="ARBA00023098"/>
    </source>
</evidence>
<evidence type="ECO:0000259" key="15">
    <source>
        <dbReference type="PROSITE" id="PS50222"/>
    </source>
</evidence>
<dbReference type="CDD" id="cd00051">
    <property type="entry name" value="EFh"/>
    <property type="match status" value="1"/>
</dbReference>
<dbReference type="InterPro" id="IPR002048">
    <property type="entry name" value="EF_hand_dom"/>
</dbReference>
<comment type="similarity">
    <text evidence="3">Belongs to the 1-acyl-sn-glycerol-3-phosphate acyltransferase family.</text>
</comment>
<dbReference type="GO" id="GO:0008654">
    <property type="term" value="P:phospholipid biosynthetic process"/>
    <property type="evidence" value="ECO:0007669"/>
    <property type="project" value="UniProtKB-KW"/>
</dbReference>
<dbReference type="Pfam" id="PF01553">
    <property type="entry name" value="Acyltransferase"/>
    <property type="match status" value="1"/>
</dbReference>
<dbReference type="PANTHER" id="PTHR23063">
    <property type="entry name" value="PHOSPHOLIPID ACYLTRANSFERASE"/>
    <property type="match status" value="1"/>
</dbReference>
<feature type="transmembrane region" description="Helical" evidence="14">
    <location>
        <begin position="148"/>
        <end position="168"/>
    </location>
</feature>